<evidence type="ECO:0000256" key="1">
    <source>
        <dbReference type="ARBA" id="ARBA00004191"/>
    </source>
</evidence>
<evidence type="ECO:0000313" key="10">
    <source>
        <dbReference type="EMBL" id="URD72026.1"/>
    </source>
</evidence>
<dbReference type="GO" id="GO:0005975">
    <property type="term" value="P:carbohydrate metabolic process"/>
    <property type="evidence" value="ECO:0007669"/>
    <property type="project" value="InterPro"/>
</dbReference>
<protein>
    <submittedName>
        <fullName evidence="10">Glycosyl hydrolases family 28</fullName>
    </submittedName>
</protein>
<keyword evidence="9" id="KW-0732">Signal</keyword>
<dbReference type="EMBL" id="CP097502">
    <property type="protein sequence ID" value="URD72026.1"/>
    <property type="molecule type" value="Genomic_DNA"/>
</dbReference>
<keyword evidence="4" id="KW-0964">Secreted</keyword>
<evidence type="ECO:0000256" key="6">
    <source>
        <dbReference type="ARBA" id="ARBA00023295"/>
    </source>
</evidence>
<gene>
    <name evidence="10" type="ORF">MUK42_09188</name>
</gene>
<feature type="chain" id="PRO_5038452868" evidence="9">
    <location>
        <begin position="24"/>
        <end position="451"/>
    </location>
</feature>
<dbReference type="AlphaFoldDB" id="A0A9E7E7S9"/>
<sequence length="451" mass="49010">MGEGKLLWLLTLTIFFHVRSLHGNSEGRLASPSNSCFVDDDEECDATIRGFNGSIVGFPGSLFRPLPSRGVFNVEDYGAKGDGTDDSQAFGEAWRAACNSSSSAVLLVPENNKYILKPVAFSGPCRAHVTVMIKGTLEASSNRSDWNVDNIRHWILFDGARNLVVGGGGTVDGNGDVWWQHSCKRNTSLALFFNSCKNLVVEDLVVKDSQQMHVAFRRCTNVKASKLTISAPESSPNTDGIHVSGTKSILIEDTIIETGDDCISIVSGSRRVIATRIVCGPGHGIRSGCHLTQALLLLDLVTSIGSLGANNTRAHVSKVLVDKVILKGTTNGVRIKTWQGGHGYAKRIIFQNVFMHDVQNPIIINQNYCDSRIPCREQTSAVAVSRVLYRNIKGTSASELAMEFNCSRSHPCRHIVLQEIELVGDGGGPATSFCRHFKWEEIGKIIPAPCA</sequence>
<keyword evidence="5 8" id="KW-0378">Hydrolase</keyword>
<organism evidence="10 11">
    <name type="scientific">Musa troglodytarum</name>
    <name type="common">fe'i banana</name>
    <dbReference type="NCBI Taxonomy" id="320322"/>
    <lineage>
        <taxon>Eukaryota</taxon>
        <taxon>Viridiplantae</taxon>
        <taxon>Streptophyta</taxon>
        <taxon>Embryophyta</taxon>
        <taxon>Tracheophyta</taxon>
        <taxon>Spermatophyta</taxon>
        <taxon>Magnoliopsida</taxon>
        <taxon>Liliopsida</taxon>
        <taxon>Zingiberales</taxon>
        <taxon>Musaceae</taxon>
        <taxon>Musa</taxon>
    </lineage>
</organism>
<keyword evidence="6 8" id="KW-0326">Glycosidase</keyword>
<name>A0A9E7E7S9_9LILI</name>
<comment type="subcellular location">
    <subcellularLocation>
        <location evidence="1">Secreted</location>
        <location evidence="1">Cell wall</location>
    </subcellularLocation>
</comment>
<evidence type="ECO:0000256" key="7">
    <source>
        <dbReference type="ARBA" id="ARBA00023316"/>
    </source>
</evidence>
<feature type="signal peptide" evidence="9">
    <location>
        <begin position="1"/>
        <end position="23"/>
    </location>
</feature>
<dbReference type="OrthoDB" id="635044at2759"/>
<evidence type="ECO:0000256" key="9">
    <source>
        <dbReference type="SAM" id="SignalP"/>
    </source>
</evidence>
<dbReference type="SUPFAM" id="SSF51126">
    <property type="entry name" value="Pectin lyase-like"/>
    <property type="match status" value="1"/>
</dbReference>
<dbReference type="GO" id="GO:0004650">
    <property type="term" value="F:polygalacturonase activity"/>
    <property type="evidence" value="ECO:0007669"/>
    <property type="project" value="InterPro"/>
</dbReference>
<reference evidence="10" key="1">
    <citation type="submission" date="2022-05" db="EMBL/GenBank/DDBJ databases">
        <title>The Musa troglodytarum L. genome provides insights into the mechanism of non-climacteric behaviour and enrichment of carotenoids.</title>
        <authorList>
            <person name="Wang J."/>
        </authorList>
    </citation>
    <scope>NUCLEOTIDE SEQUENCE</scope>
    <source>
        <tissue evidence="10">Leaf</tissue>
    </source>
</reference>
<dbReference type="InterPro" id="IPR012334">
    <property type="entry name" value="Pectin_lyas_fold"/>
</dbReference>
<proteinExistence type="inferred from homology"/>
<keyword evidence="11" id="KW-1185">Reference proteome</keyword>
<dbReference type="GO" id="GO:0071555">
    <property type="term" value="P:cell wall organization"/>
    <property type="evidence" value="ECO:0007669"/>
    <property type="project" value="UniProtKB-KW"/>
</dbReference>
<dbReference type="Proteomes" id="UP001055439">
    <property type="component" value="Chromosome 1"/>
</dbReference>
<dbReference type="InterPro" id="IPR011050">
    <property type="entry name" value="Pectin_lyase_fold/virulence"/>
</dbReference>
<evidence type="ECO:0000256" key="8">
    <source>
        <dbReference type="RuleBase" id="RU361169"/>
    </source>
</evidence>
<evidence type="ECO:0000256" key="4">
    <source>
        <dbReference type="ARBA" id="ARBA00022525"/>
    </source>
</evidence>
<comment type="similarity">
    <text evidence="2 8">Belongs to the glycosyl hydrolase 28 family.</text>
</comment>
<dbReference type="InterPro" id="IPR000743">
    <property type="entry name" value="Glyco_hydro_28"/>
</dbReference>
<dbReference type="Pfam" id="PF00295">
    <property type="entry name" value="Glyco_hydro_28"/>
    <property type="match status" value="2"/>
</dbReference>
<accession>A0A9E7E7S9</accession>
<evidence type="ECO:0000256" key="5">
    <source>
        <dbReference type="ARBA" id="ARBA00022801"/>
    </source>
</evidence>
<evidence type="ECO:0000256" key="3">
    <source>
        <dbReference type="ARBA" id="ARBA00022512"/>
    </source>
</evidence>
<keyword evidence="3" id="KW-0134">Cell wall</keyword>
<evidence type="ECO:0000313" key="11">
    <source>
        <dbReference type="Proteomes" id="UP001055439"/>
    </source>
</evidence>
<keyword evidence="7" id="KW-0961">Cell wall biogenesis/degradation</keyword>
<dbReference type="Gene3D" id="2.160.20.10">
    <property type="entry name" value="Single-stranded right-handed beta-helix, Pectin lyase-like"/>
    <property type="match status" value="1"/>
</dbReference>
<evidence type="ECO:0000256" key="2">
    <source>
        <dbReference type="ARBA" id="ARBA00008834"/>
    </source>
</evidence>
<dbReference type="PANTHER" id="PTHR31375">
    <property type="match status" value="1"/>
</dbReference>